<organism evidence="7">
    <name type="scientific">termite gut metagenome</name>
    <dbReference type="NCBI Taxonomy" id="433724"/>
    <lineage>
        <taxon>unclassified sequences</taxon>
        <taxon>metagenomes</taxon>
        <taxon>organismal metagenomes</taxon>
    </lineage>
</organism>
<feature type="domain" description="Glycosyl hydrolases family 2 sugar binding" evidence="6">
    <location>
        <begin position="50"/>
        <end position="239"/>
    </location>
</feature>
<dbReference type="Pfam" id="PF02837">
    <property type="entry name" value="Glyco_hydro_2_N"/>
    <property type="match status" value="1"/>
</dbReference>
<protein>
    <submittedName>
        <fullName evidence="7">Beta-galactosidase</fullName>
        <ecNumber evidence="7">3.2.1.23</ecNumber>
    </submittedName>
</protein>
<evidence type="ECO:0000259" key="5">
    <source>
        <dbReference type="Pfam" id="PF02836"/>
    </source>
</evidence>
<dbReference type="InterPro" id="IPR013783">
    <property type="entry name" value="Ig-like_fold"/>
</dbReference>
<dbReference type="InterPro" id="IPR008979">
    <property type="entry name" value="Galactose-bd-like_sf"/>
</dbReference>
<feature type="domain" description="Glycoside hydrolase family 2 catalytic" evidence="5">
    <location>
        <begin position="410"/>
        <end position="543"/>
    </location>
</feature>
<comment type="caution">
    <text evidence="7">The sequence shown here is derived from an EMBL/GenBank/DDBJ whole genome shotgun (WGS) entry which is preliminary data.</text>
</comment>
<dbReference type="Gene3D" id="2.60.120.260">
    <property type="entry name" value="Galactose-binding domain-like"/>
    <property type="match status" value="1"/>
</dbReference>
<dbReference type="EMBL" id="SNRY01000033">
    <property type="protein sequence ID" value="KAA6350128.1"/>
    <property type="molecule type" value="Genomic_DNA"/>
</dbReference>
<evidence type="ECO:0000313" key="7">
    <source>
        <dbReference type="EMBL" id="KAA6350128.1"/>
    </source>
</evidence>
<proteinExistence type="inferred from homology"/>
<dbReference type="AlphaFoldDB" id="A0A5J4SW12"/>
<dbReference type="Pfam" id="PF00703">
    <property type="entry name" value="Glyco_hydro_2"/>
    <property type="match status" value="1"/>
</dbReference>
<dbReference type="SUPFAM" id="SSF49785">
    <property type="entry name" value="Galactose-binding domain-like"/>
    <property type="match status" value="1"/>
</dbReference>
<dbReference type="InterPro" id="IPR036156">
    <property type="entry name" value="Beta-gal/glucu_dom_sf"/>
</dbReference>
<evidence type="ECO:0000259" key="6">
    <source>
        <dbReference type="Pfam" id="PF02837"/>
    </source>
</evidence>
<dbReference type="InterPro" id="IPR051913">
    <property type="entry name" value="GH2_Domain-Containing"/>
</dbReference>
<feature type="domain" description="Glycoside hydrolase family 2 immunoglobulin-like beta-sandwich" evidence="4">
    <location>
        <begin position="245"/>
        <end position="370"/>
    </location>
</feature>
<name>A0A5J4SW12_9ZZZZ</name>
<dbReference type="SUPFAM" id="SSF51445">
    <property type="entry name" value="(Trans)glycosidases"/>
    <property type="match status" value="1"/>
</dbReference>
<dbReference type="Gene3D" id="3.20.20.80">
    <property type="entry name" value="Glycosidases"/>
    <property type="match status" value="1"/>
</dbReference>
<evidence type="ECO:0000256" key="1">
    <source>
        <dbReference type="ARBA" id="ARBA00007401"/>
    </source>
</evidence>
<keyword evidence="3 7" id="KW-0326">Glycosidase</keyword>
<dbReference type="PANTHER" id="PTHR42732">
    <property type="entry name" value="BETA-GALACTOSIDASE"/>
    <property type="match status" value="1"/>
</dbReference>
<evidence type="ECO:0000259" key="4">
    <source>
        <dbReference type="Pfam" id="PF00703"/>
    </source>
</evidence>
<dbReference type="InterPro" id="IPR006102">
    <property type="entry name" value="Ig-like_GH2"/>
</dbReference>
<sequence>MNKLKYIIFIYLLLNQSIIQGQGVIFNRDFSPSEGLTIEAEKPYREEICLNGYWDIQAIPAPSGWMQGSGIIPELPPVNTGKWEETKIKIPSAINVNDWGRGANVGEGTNQPFAPSSVYFPSYPKHWIHARMGWLKKKVTIPDTWISKRIILHFEAIAGESTVFINGQEVGKNFESHLPFEIDITDYINKGKENEILIGVRHSKFFDKSHPEYAKFGATYPHGSNTDDLLGIWQDVFLFVVPAIRVADVFTKPLLDKNELEIEVQVINQTNKKGKIRLTGDIKEWINKVSLGSVLTAPEIAWELGNTALSVSSEFIEVKPNEKKTVVIKTTVDGKLKKWSPNNPNLYTLLLSINDENGVYDRKATRFGWRQFTIAGNEFHLNGEKIQCFGDIQHPFSAYICSRRFAWAWYQMIKDFGGNAVRPHAQPWPRVYYDLADEMGLMVLDETALFGSSIRLNLEEEVTWKRSREHLNRLIQRDRNHPSVIGWSAGNEMFAIALLNKPKKEVSGIWDNKLVALALSAKEQDPTRDFITLDGDRDMDGRLPVWSKHFGHGLRTEDLPKSLGKPLIVGESGATYYGKPMQLYPFVGDKAFESYYGRNEALAIDVYQNATKMARPYLAYYSPSEVSWFGVEHLNLGYTDYSRLPNLKDGIFSQRPYEEGKPGYQYERIPPYVTTFNPGLDPSLPLYKPLPMFEALKAALSAKQPLLCSWDTFAEIQPPAKLPLPEAKYKTASFIGNKTGELQAFLQKIGVQIQLQHPNEKTDILIIEADYVADLSSVTNVMKEIRKNGGLILLMFSDKEINPAINKILPYKLHLTNRYATALEPNKKNHWGKPFDLPHLYFAEIEGDRKIIKQGLLGEIVDKGEIVLTASRTDWSLFNQNPENKKCAQIVLYEHLQKPSGAALVSYPWENATLVLSVLDYRIHTKETVEFWKSLLSIMEIEHNDRKDLKQGDFDKNHDLLLDGPVN</sequence>
<comment type="similarity">
    <text evidence="1">Belongs to the glycosyl hydrolase 2 family.</text>
</comment>
<dbReference type="InterPro" id="IPR006104">
    <property type="entry name" value="Glyco_hydro_2_N"/>
</dbReference>
<dbReference type="GO" id="GO:0004565">
    <property type="term" value="F:beta-galactosidase activity"/>
    <property type="evidence" value="ECO:0007669"/>
    <property type="project" value="UniProtKB-EC"/>
</dbReference>
<gene>
    <name evidence="7" type="ORF">EZS27_002491</name>
</gene>
<dbReference type="EC" id="3.2.1.23" evidence="7"/>
<evidence type="ECO:0000256" key="3">
    <source>
        <dbReference type="ARBA" id="ARBA00023295"/>
    </source>
</evidence>
<accession>A0A5J4SW12</accession>
<reference evidence="7" key="1">
    <citation type="submission" date="2019-03" db="EMBL/GenBank/DDBJ databases">
        <title>Single cell metagenomics reveals metabolic interactions within the superorganism composed of flagellate Streblomastix strix and complex community of Bacteroidetes bacteria on its surface.</title>
        <authorList>
            <person name="Treitli S.C."/>
            <person name="Kolisko M."/>
            <person name="Husnik F."/>
            <person name="Keeling P."/>
            <person name="Hampl V."/>
        </authorList>
    </citation>
    <scope>NUCLEOTIDE SEQUENCE</scope>
    <source>
        <strain evidence="7">STM</strain>
    </source>
</reference>
<dbReference type="PANTHER" id="PTHR42732:SF1">
    <property type="entry name" value="BETA-MANNOSIDASE"/>
    <property type="match status" value="1"/>
</dbReference>
<dbReference type="Pfam" id="PF02836">
    <property type="entry name" value="Glyco_hydro_2_C"/>
    <property type="match status" value="1"/>
</dbReference>
<evidence type="ECO:0000256" key="2">
    <source>
        <dbReference type="ARBA" id="ARBA00022801"/>
    </source>
</evidence>
<dbReference type="Gene3D" id="2.60.40.10">
    <property type="entry name" value="Immunoglobulins"/>
    <property type="match status" value="1"/>
</dbReference>
<dbReference type="SUPFAM" id="SSF49303">
    <property type="entry name" value="beta-Galactosidase/glucuronidase domain"/>
    <property type="match status" value="1"/>
</dbReference>
<dbReference type="InterPro" id="IPR017853">
    <property type="entry name" value="GH"/>
</dbReference>
<dbReference type="GO" id="GO:0005975">
    <property type="term" value="P:carbohydrate metabolic process"/>
    <property type="evidence" value="ECO:0007669"/>
    <property type="project" value="InterPro"/>
</dbReference>
<keyword evidence="2 7" id="KW-0378">Hydrolase</keyword>
<dbReference type="InterPro" id="IPR006103">
    <property type="entry name" value="Glyco_hydro_2_cat"/>
</dbReference>